<reference evidence="8" key="1">
    <citation type="journal article" date="2020" name="Nat. Ecol. Evol.">
        <title>Deeply conserved synteny resolves early events in vertebrate evolution.</title>
        <authorList>
            <person name="Simakov O."/>
            <person name="Marletaz F."/>
            <person name="Yue J.X."/>
            <person name="O'Connell B."/>
            <person name="Jenkins J."/>
            <person name="Brandt A."/>
            <person name="Calef R."/>
            <person name="Tung C.H."/>
            <person name="Huang T.K."/>
            <person name="Schmutz J."/>
            <person name="Satoh N."/>
            <person name="Yu J.K."/>
            <person name="Putnam N.H."/>
            <person name="Green R.E."/>
            <person name="Rokhsar D.S."/>
        </authorList>
    </citation>
    <scope>NUCLEOTIDE SEQUENCE [LARGE SCALE GENOMIC DNA]</scope>
    <source>
        <strain evidence="8">S238N-H82</strain>
    </source>
</reference>
<evidence type="ECO:0000256" key="5">
    <source>
        <dbReference type="SAM" id="Phobius"/>
    </source>
</evidence>
<feature type="transmembrane region" description="Helical" evidence="5">
    <location>
        <begin position="280"/>
        <end position="298"/>
    </location>
</feature>
<keyword evidence="8" id="KW-1185">Reference proteome</keyword>
<accession>A0A9J7MBB6</accession>
<comment type="subcellular location">
    <subcellularLocation>
        <location evidence="1">Membrane</location>
        <topology evidence="1">Multi-pass membrane protein</topology>
    </subcellularLocation>
</comment>
<dbReference type="InterPro" id="IPR057366">
    <property type="entry name" value="TRPM-like"/>
</dbReference>
<dbReference type="PANTHER" id="PTHR13800">
    <property type="entry name" value="TRANSIENT RECEPTOR POTENTIAL CATION CHANNEL, SUBFAMILY M, MEMBER 6"/>
    <property type="match status" value="1"/>
</dbReference>
<organism evidence="8 9">
    <name type="scientific">Branchiostoma floridae</name>
    <name type="common">Florida lancelet</name>
    <name type="synonym">Amphioxus</name>
    <dbReference type="NCBI Taxonomy" id="7739"/>
    <lineage>
        <taxon>Eukaryota</taxon>
        <taxon>Metazoa</taxon>
        <taxon>Chordata</taxon>
        <taxon>Cephalochordata</taxon>
        <taxon>Leptocardii</taxon>
        <taxon>Amphioxiformes</taxon>
        <taxon>Branchiostomatidae</taxon>
        <taxon>Branchiostoma</taxon>
    </lineage>
</organism>
<dbReference type="Pfam" id="PF00520">
    <property type="entry name" value="Ion_trans"/>
    <property type="match status" value="1"/>
</dbReference>
<keyword evidence="3 5" id="KW-1133">Transmembrane helix</keyword>
<feature type="transmembrane region" description="Helical" evidence="5">
    <location>
        <begin position="346"/>
        <end position="367"/>
    </location>
</feature>
<evidence type="ECO:0000313" key="8">
    <source>
        <dbReference type="Proteomes" id="UP000001554"/>
    </source>
</evidence>
<name>A0A9J7MBB6_BRAFL</name>
<dbReference type="InterPro" id="IPR005821">
    <property type="entry name" value="Ion_trans_dom"/>
</dbReference>
<feature type="domain" description="Ion transport" evidence="6">
    <location>
        <begin position="211"/>
        <end position="447"/>
    </location>
</feature>
<keyword evidence="2 5" id="KW-0812">Transmembrane</keyword>
<dbReference type="GeneID" id="118430808"/>
<dbReference type="RefSeq" id="XP_035697725.1">
    <property type="nucleotide sequence ID" value="XM_035841832.1"/>
</dbReference>
<dbReference type="GO" id="GO:0005886">
    <property type="term" value="C:plasma membrane"/>
    <property type="evidence" value="ECO:0000318"/>
    <property type="project" value="GO_Central"/>
</dbReference>
<evidence type="ECO:0000256" key="3">
    <source>
        <dbReference type="ARBA" id="ARBA00022989"/>
    </source>
</evidence>
<gene>
    <name evidence="9" type="primary">LOC118430808</name>
</gene>
<evidence type="ECO:0000313" key="9">
    <source>
        <dbReference type="RefSeq" id="XP_035697725.1"/>
    </source>
</evidence>
<dbReference type="Pfam" id="PF25508">
    <property type="entry name" value="TRPM2"/>
    <property type="match status" value="1"/>
</dbReference>
<reference evidence="9" key="2">
    <citation type="submission" date="2025-08" db="UniProtKB">
        <authorList>
            <consortium name="RefSeq"/>
        </authorList>
    </citation>
    <scope>IDENTIFICATION</scope>
    <source>
        <strain evidence="9">S238N-H82</strain>
        <tissue evidence="9">Testes</tissue>
    </source>
</reference>
<dbReference type="Proteomes" id="UP000001554">
    <property type="component" value="Chromosome 14"/>
</dbReference>
<keyword evidence="4 5" id="KW-0472">Membrane</keyword>
<evidence type="ECO:0000256" key="4">
    <source>
        <dbReference type="ARBA" id="ARBA00023136"/>
    </source>
</evidence>
<feature type="transmembrane region" description="Helical" evidence="5">
    <location>
        <begin position="209"/>
        <end position="229"/>
    </location>
</feature>
<protein>
    <submittedName>
        <fullName evidence="9">Transient receptor potential cation channel subfamily M member-like 2</fullName>
    </submittedName>
</protein>
<feature type="domain" description="TRPM-like" evidence="7">
    <location>
        <begin position="2"/>
        <end position="112"/>
    </location>
</feature>
<evidence type="ECO:0000256" key="1">
    <source>
        <dbReference type="ARBA" id="ARBA00004141"/>
    </source>
</evidence>
<dbReference type="InterPro" id="IPR050927">
    <property type="entry name" value="TRPM"/>
</dbReference>
<dbReference type="PANTHER" id="PTHR13800:SF12">
    <property type="entry name" value="TRANSIENT RECEPTOR POTENTIAL CATION CHANNEL SUBFAMILY M MEMBER-LIKE 2"/>
    <property type="match status" value="1"/>
</dbReference>
<dbReference type="GO" id="GO:0070588">
    <property type="term" value="P:calcium ion transmembrane transport"/>
    <property type="evidence" value="ECO:0000318"/>
    <property type="project" value="GO_Central"/>
</dbReference>
<dbReference type="OMA" id="TENRTWR"/>
<evidence type="ECO:0000259" key="6">
    <source>
        <dbReference type="Pfam" id="PF00520"/>
    </source>
</evidence>
<sequence>MQHLLLWAVMMNRRKLARLFWRMGKDHVASALTASKVLKSLAKFADSKGKLDLSLDLNNHADEFERLACGVISECYRLDKTSQDLLIRRQENWGNTTCLAIAYSSRHVKFMSLDAWQSKLNKVWMGKMAPYTTWWRVLSSMFLPFMMFLPIFTIKFEVQVKDRKQEDSVQQAGGQDRFSSVSWPWQRKAQGIGPLQAISNFHVAPITKFMYTYVFYMAYMVIFSIFILTDLHPLEENPISILEYLTIARLTSLLFEEIRQICVEHPKSRWHKVKIWFGSFWNKMDCVLHLMFLLSLVLRLTVAAGPGFEYVRGIYCITLGSSFLRMAQLFLVHAKIGPKVIMIQKMLVDLGIFLGIMLLFIFAYGVMRHALLYPNSPLGWPLLRDVFLIPYWQVYGELFIDNADGTILGSPLVTVLQALYMLLTNVLILNLLIAMFSYTFQKIQDNSEQVWRFNRNEYILEFHDRPWGPPPFIILGLAWRFGRWLWLRHKHKEDFNDFNRKFSEEYVGRLQLVERAAATNYFTKNPHLENEEIQDTTNSERPDSATTCITDAVTDLQHRMSKLEDHLGSIKDLLEQRLPKT</sequence>
<dbReference type="KEGG" id="bfo:118430808"/>
<proteinExistence type="predicted"/>
<evidence type="ECO:0000256" key="2">
    <source>
        <dbReference type="ARBA" id="ARBA00022692"/>
    </source>
</evidence>
<feature type="transmembrane region" description="Helical" evidence="5">
    <location>
        <begin position="418"/>
        <end position="440"/>
    </location>
</feature>
<feature type="transmembrane region" description="Helical" evidence="5">
    <location>
        <begin position="134"/>
        <end position="154"/>
    </location>
</feature>
<dbReference type="OrthoDB" id="310870at2759"/>
<dbReference type="GO" id="GO:0099604">
    <property type="term" value="F:ligand-gated calcium channel activity"/>
    <property type="evidence" value="ECO:0000318"/>
    <property type="project" value="GO_Central"/>
</dbReference>
<evidence type="ECO:0000259" key="7">
    <source>
        <dbReference type="Pfam" id="PF25508"/>
    </source>
</evidence>
<dbReference type="AlphaFoldDB" id="A0A9J7MBB6"/>